<dbReference type="Pfam" id="PF00172">
    <property type="entry name" value="Zn_clus"/>
    <property type="match status" value="1"/>
</dbReference>
<dbReference type="InterPro" id="IPR053181">
    <property type="entry name" value="EcdB-like_regulator"/>
</dbReference>
<dbReference type="PROSITE" id="PS50048">
    <property type="entry name" value="ZN2_CY6_FUNGAL_2"/>
    <property type="match status" value="1"/>
</dbReference>
<dbReference type="PROSITE" id="PS00463">
    <property type="entry name" value="ZN2_CY6_FUNGAL_1"/>
    <property type="match status" value="1"/>
</dbReference>
<name>A0AAN6SNR2_9PEZI</name>
<protein>
    <recommendedName>
        <fullName evidence="3">Zn(2)-C6 fungal-type domain-containing protein</fullName>
    </recommendedName>
</protein>
<dbReference type="PANTHER" id="PTHR47785">
    <property type="entry name" value="ZN(II)2CYS6 TRANSCRIPTION FACTOR (EUROFUNG)-RELATED-RELATED"/>
    <property type="match status" value="1"/>
</dbReference>
<feature type="compositionally biased region" description="Low complexity" evidence="2">
    <location>
        <begin position="505"/>
        <end position="522"/>
    </location>
</feature>
<feature type="compositionally biased region" description="Low complexity" evidence="2">
    <location>
        <begin position="923"/>
        <end position="934"/>
    </location>
</feature>
<comment type="caution">
    <text evidence="4">The sequence shown here is derived from an EMBL/GenBank/DDBJ whole genome shotgun (WGS) entry which is preliminary data.</text>
</comment>
<keyword evidence="1" id="KW-0539">Nucleus</keyword>
<dbReference type="PANTHER" id="PTHR47785:SF4">
    <property type="entry name" value="ZN(II)2CYS6 TRANSCRIPTION FACTOR (EUROFUNG)"/>
    <property type="match status" value="1"/>
</dbReference>
<feature type="domain" description="Zn(2)-C6 fungal-type" evidence="3">
    <location>
        <begin position="88"/>
        <end position="117"/>
    </location>
</feature>
<feature type="region of interest" description="Disordered" evidence="2">
    <location>
        <begin position="1"/>
        <end position="62"/>
    </location>
</feature>
<feature type="region of interest" description="Disordered" evidence="2">
    <location>
        <begin position="403"/>
        <end position="451"/>
    </location>
</feature>
<dbReference type="SMART" id="SM00066">
    <property type="entry name" value="GAL4"/>
    <property type="match status" value="1"/>
</dbReference>
<evidence type="ECO:0000256" key="2">
    <source>
        <dbReference type="SAM" id="MobiDB-lite"/>
    </source>
</evidence>
<gene>
    <name evidence="4" type="ORF">C8A01DRAFT_39634</name>
</gene>
<reference evidence="5" key="1">
    <citation type="journal article" date="2023" name="Mol. Phylogenet. Evol.">
        <title>Genome-scale phylogeny and comparative genomics of the fungal order Sordariales.</title>
        <authorList>
            <person name="Hensen N."/>
            <person name="Bonometti L."/>
            <person name="Westerberg I."/>
            <person name="Brannstrom I.O."/>
            <person name="Guillou S."/>
            <person name="Cros-Aarteil S."/>
            <person name="Calhoun S."/>
            <person name="Haridas S."/>
            <person name="Kuo A."/>
            <person name="Mondo S."/>
            <person name="Pangilinan J."/>
            <person name="Riley R."/>
            <person name="LaButti K."/>
            <person name="Andreopoulos B."/>
            <person name="Lipzen A."/>
            <person name="Chen C."/>
            <person name="Yan M."/>
            <person name="Daum C."/>
            <person name="Ng V."/>
            <person name="Clum A."/>
            <person name="Steindorff A."/>
            <person name="Ohm R.A."/>
            <person name="Martin F."/>
            <person name="Silar P."/>
            <person name="Natvig D.O."/>
            <person name="Lalanne C."/>
            <person name="Gautier V."/>
            <person name="Ament-Velasquez S.L."/>
            <person name="Kruys A."/>
            <person name="Hutchinson M.I."/>
            <person name="Powell A.J."/>
            <person name="Barry K."/>
            <person name="Miller A.N."/>
            <person name="Grigoriev I.V."/>
            <person name="Debuchy R."/>
            <person name="Gladieux P."/>
            <person name="Hiltunen Thoren M."/>
            <person name="Johannesson H."/>
        </authorList>
    </citation>
    <scope>NUCLEOTIDE SEQUENCE [LARGE SCALE GENOMIC DNA]</scope>
    <source>
        <strain evidence="5">CBS 284.82</strain>
    </source>
</reference>
<dbReference type="AlphaFoldDB" id="A0AAN6SNR2"/>
<dbReference type="SUPFAM" id="SSF57701">
    <property type="entry name" value="Zn2/Cys6 DNA-binding domain"/>
    <property type="match status" value="1"/>
</dbReference>
<evidence type="ECO:0000259" key="3">
    <source>
        <dbReference type="PROSITE" id="PS50048"/>
    </source>
</evidence>
<evidence type="ECO:0000256" key="1">
    <source>
        <dbReference type="ARBA" id="ARBA00023242"/>
    </source>
</evidence>
<organism evidence="4 5">
    <name type="scientific">Parachaetomium inaequale</name>
    <dbReference type="NCBI Taxonomy" id="2588326"/>
    <lineage>
        <taxon>Eukaryota</taxon>
        <taxon>Fungi</taxon>
        <taxon>Dikarya</taxon>
        <taxon>Ascomycota</taxon>
        <taxon>Pezizomycotina</taxon>
        <taxon>Sordariomycetes</taxon>
        <taxon>Sordariomycetidae</taxon>
        <taxon>Sordariales</taxon>
        <taxon>Chaetomiaceae</taxon>
        <taxon>Parachaetomium</taxon>
    </lineage>
</organism>
<dbReference type="GO" id="GO:0008270">
    <property type="term" value="F:zinc ion binding"/>
    <property type="evidence" value="ECO:0007669"/>
    <property type="project" value="InterPro"/>
</dbReference>
<proteinExistence type="predicted"/>
<feature type="compositionally biased region" description="Low complexity" evidence="2">
    <location>
        <begin position="181"/>
        <end position="191"/>
    </location>
</feature>
<sequence>MTPVTPHSAVPPPPHSQPYGEDRRHMSFDNGPQPPVYSRQPSYQPQTPLPHPQPYDYPPQYASHGELAYPIQVATASGKRKAQRASQACDMCRQLKAKCDELKPCKSCKEKKVECKYREAVPKQQDKMTADILELLLALQNRFDSLDDRMSGLERAMLRNGVPVDMPAEPLHDDDERPESAESAESAPPTAEDADSLSPRDTAGALVSIDSVQARTITRDMEEEKEVEPGPVVRPGAPSIPHNHTTLAAYLLKWPSISILVGGMLESENVKYVDEFPISQEQKRGLLRIWGRGEGIESSLRVDKADKEALRDAGVMEMVLDDVSDTGAPSPADCWGGIGGSPGPIDGKPVVVLQTPDFGEAVVWKYVKSFQDNIQNMHTLVLPQHLNAMVRVFLDTVQQSISSRQSRGGGGIAKFVNTPSSQSETGSKRKRSPAPDGAESPSVSPKSSKPAFQRSINNALVLLVLALGKICLHKDRIPDVVPVSEPPPHSSPLARNGYPASPIQGSSPSHASHSHSAGLPSPKEGVERPGPSRRSSFQGGGVSLKGGTSLKRNLDAIPGLDYFAYATDILGGQLAGTSMRHIHSFLLAGLYHGQLGRVLESYSYIKEAAFALQVKMRPRLDRFTKLLQQNIPVTDEEDNQILFAFWTCLQLESDIIAELPLPQSQILTYEDMMPYPNIHVAERLGFDKHVLHSYLAQLYLRKRLNEIHFNLYNPADPPALNASGVPTAQIIAQMEVKLQLNFLSPEFMFEFSDPPAGDILSARIRAKYWGARVISYRFHIRRILELNFQRMSNQSPIAASGFSSDNAITPEMIAYAVKGVGALIESTRAFHGLKEKRFVVTNIFGTAHAQWGNLLTLAAVFRDPTLQGCVDEQLLKELFSKTIAFFRIIAPPTSALHIDLRILEGLERKLWGRSNNAEVMDHPTGSSFSSTTSGGPPPVPPLIPAPSMPPVAGPHGIRSPVSRVSNGMISMSPPLQSPLSAPIPGAGVPVPTYEPVHGPHPGMLPPMQHQPPHH</sequence>
<feature type="compositionally biased region" description="Basic and acidic residues" evidence="2">
    <location>
        <begin position="170"/>
        <end position="180"/>
    </location>
</feature>
<dbReference type="EMBL" id="MU854504">
    <property type="protein sequence ID" value="KAK4033900.1"/>
    <property type="molecule type" value="Genomic_DNA"/>
</dbReference>
<dbReference type="CDD" id="cd12148">
    <property type="entry name" value="fungal_TF_MHR"/>
    <property type="match status" value="1"/>
</dbReference>
<dbReference type="CDD" id="cd00067">
    <property type="entry name" value="GAL4"/>
    <property type="match status" value="1"/>
</dbReference>
<dbReference type="InterPro" id="IPR001138">
    <property type="entry name" value="Zn2Cys6_DnaBD"/>
</dbReference>
<evidence type="ECO:0000313" key="5">
    <source>
        <dbReference type="Proteomes" id="UP001303115"/>
    </source>
</evidence>
<dbReference type="InterPro" id="IPR036864">
    <property type="entry name" value="Zn2-C6_fun-type_DNA-bd_sf"/>
</dbReference>
<dbReference type="Proteomes" id="UP001303115">
    <property type="component" value="Unassembled WGS sequence"/>
</dbReference>
<feature type="compositionally biased region" description="Pro residues" evidence="2">
    <location>
        <begin position="935"/>
        <end position="952"/>
    </location>
</feature>
<feature type="region of interest" description="Disordered" evidence="2">
    <location>
        <begin position="161"/>
        <end position="239"/>
    </location>
</feature>
<feature type="compositionally biased region" description="Pro residues" evidence="2">
    <location>
        <begin position="47"/>
        <end position="57"/>
    </location>
</feature>
<dbReference type="Gene3D" id="4.10.240.10">
    <property type="entry name" value="Zn(2)-C6 fungal-type DNA-binding domain"/>
    <property type="match status" value="1"/>
</dbReference>
<keyword evidence="5" id="KW-1185">Reference proteome</keyword>
<dbReference type="GO" id="GO:0000981">
    <property type="term" value="F:DNA-binding transcription factor activity, RNA polymerase II-specific"/>
    <property type="evidence" value="ECO:0007669"/>
    <property type="project" value="InterPro"/>
</dbReference>
<feature type="region of interest" description="Disordered" evidence="2">
    <location>
        <begin position="917"/>
        <end position="964"/>
    </location>
</feature>
<feature type="region of interest" description="Disordered" evidence="2">
    <location>
        <begin position="479"/>
        <end position="544"/>
    </location>
</feature>
<feature type="compositionally biased region" description="Low complexity" evidence="2">
    <location>
        <begin position="440"/>
        <end position="450"/>
    </location>
</feature>
<evidence type="ECO:0000313" key="4">
    <source>
        <dbReference type="EMBL" id="KAK4033900.1"/>
    </source>
</evidence>
<accession>A0AAN6SNR2</accession>